<keyword evidence="8" id="KW-1185">Reference proteome</keyword>
<dbReference type="PRINTS" id="PR00344">
    <property type="entry name" value="BCTRLSENSOR"/>
</dbReference>
<evidence type="ECO:0000313" key="8">
    <source>
        <dbReference type="Proteomes" id="UP000287188"/>
    </source>
</evidence>
<evidence type="ECO:0000256" key="1">
    <source>
        <dbReference type="ARBA" id="ARBA00000085"/>
    </source>
</evidence>
<evidence type="ECO:0000256" key="3">
    <source>
        <dbReference type="ARBA" id="ARBA00022679"/>
    </source>
</evidence>
<dbReference type="GO" id="GO:0000160">
    <property type="term" value="P:phosphorelay signal transduction system"/>
    <property type="evidence" value="ECO:0007669"/>
    <property type="project" value="UniProtKB-KW"/>
</dbReference>
<dbReference type="SMART" id="SM00387">
    <property type="entry name" value="HATPase_c"/>
    <property type="match status" value="1"/>
</dbReference>
<name>A0A402ARC6_9CHLR</name>
<comment type="catalytic activity">
    <reaction evidence="1">
        <text>ATP + protein L-histidine = ADP + protein N-phospho-L-histidine.</text>
        <dbReference type="EC" id="2.7.13.3"/>
    </reaction>
</comment>
<dbReference type="EC" id="2.7.13.3" evidence="2"/>
<dbReference type="EMBL" id="BIFS01000001">
    <property type="protein sequence ID" value="GCE21654.1"/>
    <property type="molecule type" value="Genomic_DNA"/>
</dbReference>
<comment type="caution">
    <text evidence="7">The sequence shown here is derived from an EMBL/GenBank/DDBJ whole genome shotgun (WGS) entry which is preliminary data.</text>
</comment>
<keyword evidence="3" id="KW-0808">Transferase</keyword>
<dbReference type="PROSITE" id="PS50109">
    <property type="entry name" value="HIS_KIN"/>
    <property type="match status" value="1"/>
</dbReference>
<dbReference type="InterPro" id="IPR036890">
    <property type="entry name" value="HATPase_C_sf"/>
</dbReference>
<evidence type="ECO:0000313" key="7">
    <source>
        <dbReference type="EMBL" id="GCE21654.1"/>
    </source>
</evidence>
<dbReference type="AlphaFoldDB" id="A0A402ARC6"/>
<dbReference type="Gene3D" id="3.30.565.10">
    <property type="entry name" value="Histidine kinase-like ATPase, C-terminal domain"/>
    <property type="match status" value="1"/>
</dbReference>
<dbReference type="InterPro" id="IPR050736">
    <property type="entry name" value="Sensor_HK_Regulatory"/>
</dbReference>
<accession>A0A402ARC6</accession>
<evidence type="ECO:0000256" key="2">
    <source>
        <dbReference type="ARBA" id="ARBA00012438"/>
    </source>
</evidence>
<evidence type="ECO:0000256" key="5">
    <source>
        <dbReference type="ARBA" id="ARBA00023012"/>
    </source>
</evidence>
<dbReference type="Proteomes" id="UP000287188">
    <property type="component" value="Unassembled WGS sequence"/>
</dbReference>
<dbReference type="InterPro" id="IPR003594">
    <property type="entry name" value="HATPase_dom"/>
</dbReference>
<evidence type="ECO:0000259" key="6">
    <source>
        <dbReference type="PROSITE" id="PS50109"/>
    </source>
</evidence>
<keyword evidence="5" id="KW-0902">Two-component regulatory system</keyword>
<dbReference type="PANTHER" id="PTHR43711:SF31">
    <property type="entry name" value="HISTIDINE KINASE"/>
    <property type="match status" value="1"/>
</dbReference>
<keyword evidence="4" id="KW-0418">Kinase</keyword>
<protein>
    <recommendedName>
        <fullName evidence="2">histidine kinase</fullName>
        <ecNumber evidence="2">2.7.13.3</ecNumber>
    </recommendedName>
</protein>
<evidence type="ECO:0000256" key="4">
    <source>
        <dbReference type="ARBA" id="ARBA00022777"/>
    </source>
</evidence>
<dbReference type="CDD" id="cd00075">
    <property type="entry name" value="HATPase"/>
    <property type="match status" value="1"/>
</dbReference>
<dbReference type="InterPro" id="IPR005467">
    <property type="entry name" value="His_kinase_dom"/>
</dbReference>
<dbReference type="SUPFAM" id="SSF55874">
    <property type="entry name" value="ATPase domain of HSP90 chaperone/DNA topoisomerase II/histidine kinase"/>
    <property type="match status" value="1"/>
</dbReference>
<feature type="domain" description="Histidine kinase" evidence="6">
    <location>
        <begin position="1"/>
        <end position="92"/>
    </location>
</feature>
<gene>
    <name evidence="7" type="ORF">KDK_54540</name>
</gene>
<proteinExistence type="predicted"/>
<dbReference type="InterPro" id="IPR004358">
    <property type="entry name" value="Sig_transdc_His_kin-like_C"/>
</dbReference>
<organism evidence="7 8">
    <name type="scientific">Dictyobacter kobayashii</name>
    <dbReference type="NCBI Taxonomy" id="2014872"/>
    <lineage>
        <taxon>Bacteria</taxon>
        <taxon>Bacillati</taxon>
        <taxon>Chloroflexota</taxon>
        <taxon>Ktedonobacteria</taxon>
        <taxon>Ktedonobacterales</taxon>
        <taxon>Dictyobacteraceae</taxon>
        <taxon>Dictyobacter</taxon>
    </lineage>
</organism>
<dbReference type="Pfam" id="PF02518">
    <property type="entry name" value="HATPase_c"/>
    <property type="match status" value="1"/>
</dbReference>
<dbReference type="PANTHER" id="PTHR43711">
    <property type="entry name" value="TWO-COMPONENT HISTIDINE KINASE"/>
    <property type="match status" value="1"/>
</dbReference>
<sequence length="104" mass="11484">MFVRLEQDGQNVKVSVRDEGPGLPEAEQQNIWTRFYRVSGIHSQHNSGVPHVGLGVGLHICKGIIQQHHGEVGVDSKPGEGSTFWFTLPLQECVQPIFETAVPL</sequence>
<reference evidence="8" key="1">
    <citation type="submission" date="2018-12" db="EMBL/GenBank/DDBJ databases">
        <title>Tengunoibacter tsumagoiensis gen. nov., sp. nov., Dictyobacter kobayashii sp. nov., D. alpinus sp. nov., and D. joshuensis sp. nov. and description of Dictyobacteraceae fam. nov. within the order Ktedonobacterales isolated from Tengu-no-mugimeshi.</title>
        <authorList>
            <person name="Wang C.M."/>
            <person name="Zheng Y."/>
            <person name="Sakai Y."/>
            <person name="Toyoda A."/>
            <person name="Minakuchi Y."/>
            <person name="Abe K."/>
            <person name="Yokota A."/>
            <person name="Yabe S."/>
        </authorList>
    </citation>
    <scope>NUCLEOTIDE SEQUENCE [LARGE SCALE GENOMIC DNA]</scope>
    <source>
        <strain evidence="8">Uno11</strain>
    </source>
</reference>
<dbReference type="GO" id="GO:0004673">
    <property type="term" value="F:protein histidine kinase activity"/>
    <property type="evidence" value="ECO:0007669"/>
    <property type="project" value="UniProtKB-EC"/>
</dbReference>